<evidence type="ECO:0000256" key="6">
    <source>
        <dbReference type="ARBA" id="ARBA00022679"/>
    </source>
</evidence>
<evidence type="ECO:0000256" key="5">
    <source>
        <dbReference type="ARBA" id="ARBA00022676"/>
    </source>
</evidence>
<comment type="caution">
    <text evidence="24">The sequence shown here is derived from an EMBL/GenBank/DDBJ whole genome shotgun (WGS) entry which is preliminary data.</text>
</comment>
<evidence type="ECO:0000256" key="12">
    <source>
        <dbReference type="ARBA" id="ARBA00023288"/>
    </source>
</evidence>
<protein>
    <recommendedName>
        <fullName evidence="17">Crh-like protein</fullName>
        <ecNumber evidence="17">3.2.-.-</ecNumber>
    </recommendedName>
</protein>
<proteinExistence type="inferred from homology"/>
<dbReference type="PANTHER" id="PTHR10963">
    <property type="entry name" value="GLYCOSYL HYDROLASE-RELATED"/>
    <property type="match status" value="1"/>
</dbReference>
<evidence type="ECO:0000256" key="21">
    <source>
        <dbReference type="SAM" id="Phobius"/>
    </source>
</evidence>
<evidence type="ECO:0000256" key="19">
    <source>
        <dbReference type="PIRSR" id="PIRSR037299-2"/>
    </source>
</evidence>
<feature type="domain" description="GH16" evidence="23">
    <location>
        <begin position="31"/>
        <end position="232"/>
    </location>
</feature>
<accession>A0AAJ0IC26</accession>
<dbReference type="PROSITE" id="PS51762">
    <property type="entry name" value="GH16_2"/>
    <property type="match status" value="1"/>
</dbReference>
<evidence type="ECO:0000256" key="7">
    <source>
        <dbReference type="ARBA" id="ARBA00022729"/>
    </source>
</evidence>
<feature type="disulfide bond" evidence="19">
    <location>
        <begin position="29"/>
        <end position="37"/>
    </location>
</feature>
<dbReference type="Gene3D" id="2.60.120.200">
    <property type="match status" value="1"/>
</dbReference>
<keyword evidence="21" id="KW-0812">Transmembrane</keyword>
<keyword evidence="25" id="KW-1185">Reference proteome</keyword>
<dbReference type="EMBL" id="JAULSX010000002">
    <property type="protein sequence ID" value="KAK3496951.1"/>
    <property type="molecule type" value="Genomic_DNA"/>
</dbReference>
<keyword evidence="9 17" id="KW-0472">Membrane</keyword>
<evidence type="ECO:0000256" key="17">
    <source>
        <dbReference type="PIRNR" id="PIRNR037299"/>
    </source>
</evidence>
<sequence length="375" mass="38708">MVSLSWRTAVTTAAAAFASVASAQTWTACNPTQRTDCPPNTALGMAIDVDFTQGAVNSFNPYGGTPSYSRNDGVSFTVAKSGDSPQLTSIFYIMFGRVEITMKAAPGAGIVSSVVLQSDDLDEIDFEWLGDDNTYVQTNFFFQGKTATYDRGQYNPAHNSQGQFIKYTIDWTSEKISWYVGGTLVRVLTVNDAGGEYPQSPMQVKFGAWSGGDSANSPGTIQWAHGPTDYSQGPFSMTVKSVMVSDYSTGKSYRYGDTSGTWQSIIAEGGKVNGNLGKAGTVTVTASAVAATNTGSAGGSVPVGGIGSASGDASGSNGGSGSSTHGSIPEGWVMKPDGKIVPVGAASAMARPPQGLLVATSLVTVALAAFVGCLA</sequence>
<dbReference type="GO" id="GO:0016757">
    <property type="term" value="F:glycosyltransferase activity"/>
    <property type="evidence" value="ECO:0007669"/>
    <property type="project" value="UniProtKB-KW"/>
</dbReference>
<feature type="signal peptide" evidence="22">
    <location>
        <begin position="1"/>
        <end position="23"/>
    </location>
</feature>
<evidence type="ECO:0000256" key="15">
    <source>
        <dbReference type="ARBA" id="ARBA00038074"/>
    </source>
</evidence>
<dbReference type="PROSITE" id="PS51257">
    <property type="entry name" value="PROKAR_LIPOPROTEIN"/>
    <property type="match status" value="1"/>
</dbReference>
<evidence type="ECO:0000259" key="23">
    <source>
        <dbReference type="PROSITE" id="PS51762"/>
    </source>
</evidence>
<comment type="similarity">
    <text evidence="15">Belongs to the glycosyl hydrolase 16 family. CRH1 subfamily.</text>
</comment>
<evidence type="ECO:0000256" key="11">
    <source>
        <dbReference type="ARBA" id="ARBA00023180"/>
    </source>
</evidence>
<dbReference type="GO" id="GO:0008843">
    <property type="term" value="F:endochitinase activity"/>
    <property type="evidence" value="ECO:0007669"/>
    <property type="project" value="UniProtKB-EC"/>
</dbReference>
<comment type="catalytic activity">
    <reaction evidence="1">
        <text>Random endo-hydrolysis of N-acetyl-beta-D-glucosaminide (1-&gt;4)-beta-linkages in chitin and chitodextrins.</text>
        <dbReference type="EC" id="3.2.1.14"/>
    </reaction>
</comment>
<evidence type="ECO:0000256" key="14">
    <source>
        <dbReference type="ARBA" id="ARBA00023316"/>
    </source>
</evidence>
<dbReference type="EC" id="3.2.-.-" evidence="17"/>
<reference evidence="24 25" key="1">
    <citation type="journal article" date="2023" name="Mol. Phylogenet. Evol.">
        <title>Genome-scale phylogeny and comparative genomics of the fungal order Sordariales.</title>
        <authorList>
            <person name="Hensen N."/>
            <person name="Bonometti L."/>
            <person name="Westerberg I."/>
            <person name="Brannstrom I.O."/>
            <person name="Guillou S."/>
            <person name="Cros-Aarteil S."/>
            <person name="Calhoun S."/>
            <person name="Haridas S."/>
            <person name="Kuo A."/>
            <person name="Mondo S."/>
            <person name="Pangilinan J."/>
            <person name="Riley R."/>
            <person name="LaButti K."/>
            <person name="Andreopoulos B."/>
            <person name="Lipzen A."/>
            <person name="Chen C."/>
            <person name="Yan M."/>
            <person name="Daum C."/>
            <person name="Ng V."/>
            <person name="Clum A."/>
            <person name="Steindorff A."/>
            <person name="Ohm R.A."/>
            <person name="Martin F."/>
            <person name="Silar P."/>
            <person name="Natvig D.O."/>
            <person name="Lalanne C."/>
            <person name="Gautier V."/>
            <person name="Ament-Velasquez S.L."/>
            <person name="Kruys A."/>
            <person name="Hutchinson M.I."/>
            <person name="Powell A.J."/>
            <person name="Barry K."/>
            <person name="Miller A.N."/>
            <person name="Grigoriev I.V."/>
            <person name="Debuchy R."/>
            <person name="Gladieux P."/>
            <person name="Hiltunen Thoren M."/>
            <person name="Johannesson H."/>
        </authorList>
    </citation>
    <scope>NUCLEOTIDE SEQUENCE [LARGE SCALE GENOMIC DNA]</scope>
    <source>
        <strain evidence="24 25">FGSC 10403</strain>
    </source>
</reference>
<keyword evidence="13" id="KW-0326">Glycosidase</keyword>
<evidence type="ECO:0000256" key="16">
    <source>
        <dbReference type="ARBA" id="ARBA00093308"/>
    </source>
</evidence>
<evidence type="ECO:0000256" key="20">
    <source>
        <dbReference type="SAM" id="MobiDB-lite"/>
    </source>
</evidence>
<comment type="function">
    <text evidence="16">Dual chitinase/transglycosylase that plays a role in cell wall architecture. Chitinase and transglycosylase activities are coupled. Required for the polysaccharide cross-linking at the septa and the cell wall. More specifically, transfers chitin to 1,6-beta-glucan in the cell wall.</text>
</comment>
<evidence type="ECO:0000313" key="25">
    <source>
        <dbReference type="Proteomes" id="UP001285908"/>
    </source>
</evidence>
<keyword evidence="10 19" id="KW-1015">Disulfide bond</keyword>
<evidence type="ECO:0000256" key="18">
    <source>
        <dbReference type="PIRSR" id="PIRSR037299-1"/>
    </source>
</evidence>
<keyword evidence="7 22" id="KW-0732">Signal</keyword>
<keyword evidence="4" id="KW-0336">GPI-anchor</keyword>
<feature type="active site" description="Proton donor" evidence="18">
    <location>
        <position position="127"/>
    </location>
</feature>
<dbReference type="PIRSF" id="PIRSF037299">
    <property type="entry name" value="Glycosidase_CRH1_prd"/>
    <property type="match status" value="1"/>
</dbReference>
<keyword evidence="8 17" id="KW-0378">Hydrolase</keyword>
<dbReference type="RefSeq" id="XP_062695215.1">
    <property type="nucleotide sequence ID" value="XM_062841671.1"/>
</dbReference>
<keyword evidence="12" id="KW-0449">Lipoprotein</keyword>
<dbReference type="GO" id="GO:0009277">
    <property type="term" value="C:fungal-type cell wall"/>
    <property type="evidence" value="ECO:0007669"/>
    <property type="project" value="TreeGrafter"/>
</dbReference>
<evidence type="ECO:0000256" key="4">
    <source>
        <dbReference type="ARBA" id="ARBA00022622"/>
    </source>
</evidence>
<evidence type="ECO:0000256" key="2">
    <source>
        <dbReference type="ARBA" id="ARBA00004196"/>
    </source>
</evidence>
<keyword evidence="6" id="KW-0808">Transferase</keyword>
<gene>
    <name evidence="24" type="ORF">B0T23DRAFT_70483</name>
</gene>
<dbReference type="InterPro" id="IPR013320">
    <property type="entry name" value="ConA-like_dom_sf"/>
</dbReference>
<dbReference type="GeneID" id="87879293"/>
<organism evidence="24 25">
    <name type="scientific">Neurospora hispaniola</name>
    <dbReference type="NCBI Taxonomy" id="588809"/>
    <lineage>
        <taxon>Eukaryota</taxon>
        <taxon>Fungi</taxon>
        <taxon>Dikarya</taxon>
        <taxon>Ascomycota</taxon>
        <taxon>Pezizomycotina</taxon>
        <taxon>Sordariomycetes</taxon>
        <taxon>Sordariomycetidae</taxon>
        <taxon>Sordariales</taxon>
        <taxon>Sordariaceae</taxon>
        <taxon>Neurospora</taxon>
    </lineage>
</organism>
<dbReference type="FunFam" id="2.60.120.200:FF:000152">
    <property type="entry name" value="Cell wall glucanase"/>
    <property type="match status" value="1"/>
</dbReference>
<feature type="active site" description="Proton donor" evidence="18">
    <location>
        <position position="123"/>
    </location>
</feature>
<dbReference type="Proteomes" id="UP001285908">
    <property type="component" value="Unassembled WGS sequence"/>
</dbReference>
<evidence type="ECO:0000256" key="10">
    <source>
        <dbReference type="ARBA" id="ARBA00023157"/>
    </source>
</evidence>
<dbReference type="InterPro" id="IPR017168">
    <property type="entry name" value="CHR-like"/>
</dbReference>
<evidence type="ECO:0000256" key="22">
    <source>
        <dbReference type="SAM" id="SignalP"/>
    </source>
</evidence>
<dbReference type="AlphaFoldDB" id="A0AAJ0IC26"/>
<dbReference type="PANTHER" id="PTHR10963:SF68">
    <property type="entry name" value="GLYCOSIDASE CRH1-RELATED"/>
    <property type="match status" value="1"/>
</dbReference>
<evidence type="ECO:0000256" key="8">
    <source>
        <dbReference type="ARBA" id="ARBA00022801"/>
    </source>
</evidence>
<name>A0AAJ0IC26_9PEZI</name>
<keyword evidence="11" id="KW-0325">Glycoprotein</keyword>
<feature type="chain" id="PRO_5042502827" description="Crh-like protein" evidence="22">
    <location>
        <begin position="24"/>
        <end position="375"/>
    </location>
</feature>
<evidence type="ECO:0000313" key="24">
    <source>
        <dbReference type="EMBL" id="KAK3496951.1"/>
    </source>
</evidence>
<dbReference type="GO" id="GO:0098552">
    <property type="term" value="C:side of membrane"/>
    <property type="evidence" value="ECO:0007669"/>
    <property type="project" value="UniProtKB-KW"/>
</dbReference>
<keyword evidence="5" id="KW-0328">Glycosyltransferase</keyword>
<dbReference type="InterPro" id="IPR050546">
    <property type="entry name" value="Glycosyl_Hydrlase_16"/>
</dbReference>
<dbReference type="CDD" id="cd02183">
    <property type="entry name" value="GH16_fungal_CRH1_transglycosylase"/>
    <property type="match status" value="1"/>
</dbReference>
<evidence type="ECO:0000256" key="1">
    <source>
        <dbReference type="ARBA" id="ARBA00000822"/>
    </source>
</evidence>
<keyword evidence="21" id="KW-1133">Transmembrane helix</keyword>
<dbReference type="SUPFAM" id="SSF49899">
    <property type="entry name" value="Concanavalin A-like lectins/glucanases"/>
    <property type="match status" value="1"/>
</dbReference>
<comment type="subcellular location">
    <subcellularLocation>
        <location evidence="2">Cell envelope</location>
    </subcellularLocation>
    <subcellularLocation>
        <location evidence="3">Membrane</location>
        <topology evidence="3">Lipid-anchor</topology>
        <topology evidence="3">GPI-anchor</topology>
    </subcellularLocation>
</comment>
<dbReference type="InterPro" id="IPR000757">
    <property type="entry name" value="Beta-glucanase-like"/>
</dbReference>
<evidence type="ECO:0000256" key="13">
    <source>
        <dbReference type="ARBA" id="ARBA00023295"/>
    </source>
</evidence>
<dbReference type="GO" id="GO:0005975">
    <property type="term" value="P:carbohydrate metabolic process"/>
    <property type="evidence" value="ECO:0007669"/>
    <property type="project" value="InterPro"/>
</dbReference>
<feature type="region of interest" description="Disordered" evidence="20">
    <location>
        <begin position="308"/>
        <end position="333"/>
    </location>
</feature>
<feature type="transmembrane region" description="Helical" evidence="21">
    <location>
        <begin position="355"/>
        <end position="374"/>
    </location>
</feature>
<evidence type="ECO:0000256" key="9">
    <source>
        <dbReference type="ARBA" id="ARBA00023136"/>
    </source>
</evidence>
<dbReference type="Pfam" id="PF00722">
    <property type="entry name" value="Glyco_hydro_16"/>
    <property type="match status" value="1"/>
</dbReference>
<keyword evidence="14" id="KW-0961">Cell wall biogenesis/degradation</keyword>
<dbReference type="GO" id="GO:0031505">
    <property type="term" value="P:fungal-type cell wall organization"/>
    <property type="evidence" value="ECO:0007669"/>
    <property type="project" value="TreeGrafter"/>
</dbReference>
<evidence type="ECO:0000256" key="3">
    <source>
        <dbReference type="ARBA" id="ARBA00004589"/>
    </source>
</evidence>